<dbReference type="SUPFAM" id="SSF51306">
    <property type="entry name" value="LexA/Signal peptidase"/>
    <property type="match status" value="1"/>
</dbReference>
<dbReference type="InterPro" id="IPR050077">
    <property type="entry name" value="LexA_repressor"/>
</dbReference>
<evidence type="ECO:0000313" key="2">
    <source>
        <dbReference type="EMBL" id="MDH4625816.1"/>
    </source>
</evidence>
<protein>
    <submittedName>
        <fullName evidence="2">Helix-turn-helix domain-containing protein</fullName>
    </submittedName>
</protein>
<dbReference type="PANTHER" id="PTHR33516:SF2">
    <property type="entry name" value="LEXA REPRESSOR-RELATED"/>
    <property type="match status" value="1"/>
</dbReference>
<evidence type="ECO:0000313" key="3">
    <source>
        <dbReference type="Proteomes" id="UP001162155"/>
    </source>
</evidence>
<dbReference type="SMART" id="SM00530">
    <property type="entry name" value="HTH_XRE"/>
    <property type="match status" value="1"/>
</dbReference>
<dbReference type="InterPro" id="IPR036286">
    <property type="entry name" value="LexA/Signal_pep-like_sf"/>
</dbReference>
<name>A0A0N8SHK6_PSESX</name>
<evidence type="ECO:0000259" key="1">
    <source>
        <dbReference type="PROSITE" id="PS50943"/>
    </source>
</evidence>
<comment type="caution">
    <text evidence="2">The sequence shown here is derived from an EMBL/GenBank/DDBJ whole genome shotgun (WGS) entry which is preliminary data.</text>
</comment>
<feature type="domain" description="HTH cro/C1-type" evidence="1">
    <location>
        <begin position="8"/>
        <end position="61"/>
    </location>
</feature>
<dbReference type="InterPro" id="IPR010982">
    <property type="entry name" value="Lambda_DNA-bd_dom_sf"/>
</dbReference>
<dbReference type="Proteomes" id="UP001162155">
    <property type="component" value="Unassembled WGS sequence"/>
</dbReference>
<dbReference type="CDD" id="cd06529">
    <property type="entry name" value="S24_LexA-like"/>
    <property type="match status" value="1"/>
</dbReference>
<dbReference type="PROSITE" id="PS50943">
    <property type="entry name" value="HTH_CROC1"/>
    <property type="match status" value="1"/>
</dbReference>
<dbReference type="Pfam" id="PF00717">
    <property type="entry name" value="Peptidase_S24"/>
    <property type="match status" value="1"/>
</dbReference>
<dbReference type="Gene3D" id="2.10.109.10">
    <property type="entry name" value="Umud Fragment, subunit A"/>
    <property type="match status" value="1"/>
</dbReference>
<dbReference type="InterPro" id="IPR039418">
    <property type="entry name" value="LexA-like"/>
</dbReference>
<accession>A0A0N8SHK6</accession>
<dbReference type="Gene3D" id="1.10.260.40">
    <property type="entry name" value="lambda repressor-like DNA-binding domains"/>
    <property type="match status" value="1"/>
</dbReference>
<sequence>MTNLADRLKIARAHAGLSQGELALKAGIKQPVISQLETGKNAGSSFVVSIAKACGVNAEWLVNGQGGMLPETSGFDANVEPALAPVKFYEYPEISWVQAGAATEALVIGNVANCEVHPSDAWAGPNGFWLKVKGPSMTAPGGISFVEGMLILIAPGFDIQSGQYVVAKITDTNEATFKQFYKDSGRSYLRPLNPVFSTIEIDEDWQIIGRVVDAKWPRSVL</sequence>
<dbReference type="InterPro" id="IPR001387">
    <property type="entry name" value="Cro/C1-type_HTH"/>
</dbReference>
<dbReference type="RefSeq" id="WP_024647998.1">
    <property type="nucleotide sequence ID" value="NZ_JAFFRY010000067.1"/>
</dbReference>
<reference evidence="2" key="1">
    <citation type="submission" date="2021-02" db="EMBL/GenBank/DDBJ databases">
        <title>Genome analysis of blister spot of apple pathogen from New York area.</title>
        <authorList>
            <person name="Kandel P."/>
            <person name="Hockett K.L."/>
            <person name="Santander R."/>
            <person name="Acimovic S."/>
        </authorList>
    </citation>
    <scope>NUCLEOTIDE SEQUENCE</scope>
    <source>
        <strain evidence="2">PSP1</strain>
    </source>
</reference>
<dbReference type="EMBL" id="JAFFRZ010000005">
    <property type="protein sequence ID" value="MDH4625816.1"/>
    <property type="molecule type" value="Genomic_DNA"/>
</dbReference>
<organism evidence="2 3">
    <name type="scientific">Pseudomonas syringae pv. papulans</name>
    <dbReference type="NCBI Taxonomy" id="83963"/>
    <lineage>
        <taxon>Bacteria</taxon>
        <taxon>Pseudomonadati</taxon>
        <taxon>Pseudomonadota</taxon>
        <taxon>Gammaproteobacteria</taxon>
        <taxon>Pseudomonadales</taxon>
        <taxon>Pseudomonadaceae</taxon>
        <taxon>Pseudomonas</taxon>
        <taxon>Pseudomonas syringae</taxon>
    </lineage>
</organism>
<dbReference type="PANTHER" id="PTHR33516">
    <property type="entry name" value="LEXA REPRESSOR"/>
    <property type="match status" value="1"/>
</dbReference>
<gene>
    <name evidence="2" type="ORF">JW322_29755</name>
</gene>
<dbReference type="SUPFAM" id="SSF47413">
    <property type="entry name" value="lambda repressor-like DNA-binding domains"/>
    <property type="match status" value="1"/>
</dbReference>
<dbReference type="AlphaFoldDB" id="A0A0N8SHK6"/>
<dbReference type="InterPro" id="IPR015927">
    <property type="entry name" value="Peptidase_S24_S26A/B/C"/>
</dbReference>
<dbReference type="GO" id="GO:0003677">
    <property type="term" value="F:DNA binding"/>
    <property type="evidence" value="ECO:0007669"/>
    <property type="project" value="InterPro"/>
</dbReference>
<proteinExistence type="predicted"/>
<dbReference type="Pfam" id="PF01381">
    <property type="entry name" value="HTH_3"/>
    <property type="match status" value="1"/>
</dbReference>
<dbReference type="CDD" id="cd00093">
    <property type="entry name" value="HTH_XRE"/>
    <property type="match status" value="1"/>
</dbReference>